<protein>
    <recommendedName>
        <fullName evidence="3">DUF3006 domain-containing protein</fullName>
    </recommendedName>
</protein>
<dbReference type="OrthoDB" id="164847at2"/>
<proteinExistence type="predicted"/>
<reference evidence="2" key="1">
    <citation type="submission" date="2016-10" db="EMBL/GenBank/DDBJ databases">
        <authorList>
            <person name="Varghese N."/>
            <person name="Submissions S."/>
        </authorList>
    </citation>
    <scope>NUCLEOTIDE SEQUENCE [LARGE SCALE GENOMIC DNA]</scope>
    <source>
        <strain evidence="2">Z-7934</strain>
    </source>
</reference>
<gene>
    <name evidence="1" type="ORF">SAMN05192551_10973</name>
</gene>
<dbReference type="InterPro" id="IPR021377">
    <property type="entry name" value="DUF3006"/>
</dbReference>
<dbReference type="Proteomes" id="UP000199287">
    <property type="component" value="Unassembled WGS sequence"/>
</dbReference>
<dbReference type="RefSeq" id="WP_093373270.1">
    <property type="nucleotide sequence ID" value="NZ_FOQA01000009.1"/>
</dbReference>
<sequence>MKIIIDRFEGDHAVAELENGDKVTILKVVLPPLADEGDVIRIEIDEEATERRRRRIEGLMDQLWED</sequence>
<evidence type="ECO:0008006" key="3">
    <source>
        <dbReference type="Google" id="ProtNLM"/>
    </source>
</evidence>
<keyword evidence="2" id="KW-1185">Reference proteome</keyword>
<organism evidence="1 2">
    <name type="scientific">Tindallia magadiensis</name>
    <dbReference type="NCBI Taxonomy" id="69895"/>
    <lineage>
        <taxon>Bacteria</taxon>
        <taxon>Bacillati</taxon>
        <taxon>Bacillota</taxon>
        <taxon>Clostridia</taxon>
        <taxon>Peptostreptococcales</taxon>
        <taxon>Tindalliaceae</taxon>
        <taxon>Tindallia</taxon>
    </lineage>
</organism>
<dbReference type="AlphaFoldDB" id="A0A1I3GJX0"/>
<evidence type="ECO:0000313" key="1">
    <source>
        <dbReference type="EMBL" id="SFI23764.1"/>
    </source>
</evidence>
<dbReference type="Pfam" id="PF11213">
    <property type="entry name" value="DUF3006"/>
    <property type="match status" value="1"/>
</dbReference>
<name>A0A1I3GJX0_9FIRM</name>
<dbReference type="STRING" id="69895.SAMN05192551_10973"/>
<dbReference type="EMBL" id="FOQA01000009">
    <property type="protein sequence ID" value="SFI23764.1"/>
    <property type="molecule type" value="Genomic_DNA"/>
</dbReference>
<dbReference type="Gene3D" id="6.20.120.50">
    <property type="match status" value="1"/>
</dbReference>
<evidence type="ECO:0000313" key="2">
    <source>
        <dbReference type="Proteomes" id="UP000199287"/>
    </source>
</evidence>
<accession>A0A1I3GJX0</accession>